<dbReference type="VEuPathDB" id="VectorBase:LDEU007708"/>
<comment type="caution">
    <text evidence="1">The sequence shown here is derived from an EMBL/GenBank/DDBJ whole genome shotgun (WGS) entry which is preliminary data.</text>
</comment>
<keyword evidence="2" id="KW-1185">Reference proteome</keyword>
<proteinExistence type="predicted"/>
<dbReference type="EMBL" id="NCKV01005013">
    <property type="protein sequence ID" value="RWS24332.1"/>
    <property type="molecule type" value="Genomic_DNA"/>
</dbReference>
<sequence length="16" mass="1868">MCIWLPSVAITINRNH</sequence>
<name>A0A443S9X8_9ACAR</name>
<evidence type="ECO:0000313" key="2">
    <source>
        <dbReference type="Proteomes" id="UP000288716"/>
    </source>
</evidence>
<accession>A0A443S9X8</accession>
<gene>
    <name evidence="1" type="ORF">B4U80_03242</name>
</gene>
<protein>
    <submittedName>
        <fullName evidence="1">Uncharacterized protein</fullName>
    </submittedName>
</protein>
<organism evidence="1 2">
    <name type="scientific">Leptotrombidium deliense</name>
    <dbReference type="NCBI Taxonomy" id="299467"/>
    <lineage>
        <taxon>Eukaryota</taxon>
        <taxon>Metazoa</taxon>
        <taxon>Ecdysozoa</taxon>
        <taxon>Arthropoda</taxon>
        <taxon>Chelicerata</taxon>
        <taxon>Arachnida</taxon>
        <taxon>Acari</taxon>
        <taxon>Acariformes</taxon>
        <taxon>Trombidiformes</taxon>
        <taxon>Prostigmata</taxon>
        <taxon>Anystina</taxon>
        <taxon>Parasitengona</taxon>
        <taxon>Trombiculoidea</taxon>
        <taxon>Trombiculidae</taxon>
        <taxon>Leptotrombidium</taxon>
    </lineage>
</organism>
<evidence type="ECO:0000313" key="1">
    <source>
        <dbReference type="EMBL" id="RWS24332.1"/>
    </source>
</evidence>
<reference evidence="1 2" key="1">
    <citation type="journal article" date="2018" name="Gigascience">
        <title>Genomes of trombidid mites reveal novel predicted allergens and laterally-transferred genes associated with secondary metabolism.</title>
        <authorList>
            <person name="Dong X."/>
            <person name="Chaisiri K."/>
            <person name="Xia D."/>
            <person name="Armstrong S.D."/>
            <person name="Fang Y."/>
            <person name="Donnelly M.J."/>
            <person name="Kadowaki T."/>
            <person name="McGarry J.W."/>
            <person name="Darby A.C."/>
            <person name="Makepeace B.L."/>
        </authorList>
    </citation>
    <scope>NUCLEOTIDE SEQUENCE [LARGE SCALE GENOMIC DNA]</scope>
    <source>
        <strain evidence="1">UoL-UT</strain>
    </source>
</reference>
<dbReference type="AlphaFoldDB" id="A0A443S9X8"/>
<dbReference type="Proteomes" id="UP000288716">
    <property type="component" value="Unassembled WGS sequence"/>
</dbReference>